<reference evidence="2" key="1">
    <citation type="journal article" date="2022" name="Mol. Ecol. Resour.">
        <title>The genomes of chicory, endive, great burdock and yacon provide insights into Asteraceae palaeo-polyploidization history and plant inulin production.</title>
        <authorList>
            <person name="Fan W."/>
            <person name="Wang S."/>
            <person name="Wang H."/>
            <person name="Wang A."/>
            <person name="Jiang F."/>
            <person name="Liu H."/>
            <person name="Zhao H."/>
            <person name="Xu D."/>
            <person name="Zhang Y."/>
        </authorList>
    </citation>
    <scope>NUCLEOTIDE SEQUENCE [LARGE SCALE GENOMIC DNA]</scope>
    <source>
        <strain evidence="2">cv. Punajuju</strain>
    </source>
</reference>
<keyword evidence="2" id="KW-1185">Reference proteome</keyword>
<evidence type="ECO:0000313" key="1">
    <source>
        <dbReference type="EMBL" id="KAI3787898.1"/>
    </source>
</evidence>
<proteinExistence type="predicted"/>
<comment type="caution">
    <text evidence="1">The sequence shown here is derived from an EMBL/GenBank/DDBJ whole genome shotgun (WGS) entry which is preliminary data.</text>
</comment>
<accession>A0ACB9GWG6</accession>
<dbReference type="EMBL" id="CM042009">
    <property type="protein sequence ID" value="KAI3787898.1"/>
    <property type="molecule type" value="Genomic_DNA"/>
</dbReference>
<reference evidence="1 2" key="2">
    <citation type="journal article" date="2022" name="Mol. Ecol. Resour.">
        <title>The genomes of chicory, endive, great burdock and yacon provide insights into Asteraceae paleo-polyploidization history and plant inulin production.</title>
        <authorList>
            <person name="Fan W."/>
            <person name="Wang S."/>
            <person name="Wang H."/>
            <person name="Wang A."/>
            <person name="Jiang F."/>
            <person name="Liu H."/>
            <person name="Zhao H."/>
            <person name="Xu D."/>
            <person name="Zhang Y."/>
        </authorList>
    </citation>
    <scope>NUCLEOTIDE SEQUENCE [LARGE SCALE GENOMIC DNA]</scope>
    <source>
        <strain evidence="2">cv. Punajuju</strain>
        <tissue evidence="1">Leaves</tissue>
    </source>
</reference>
<evidence type="ECO:0000313" key="2">
    <source>
        <dbReference type="Proteomes" id="UP001055811"/>
    </source>
</evidence>
<sequence length="227" mass="26513">MVLSVKFPCHVSPIEDTWSPFSPPTILIHHHCYSPSSLLHTPANSRKSQLVQEDRSSKLKPLNKRLFESVPVPSLATPFNFFHFCGRWFEFSFTLIWVYQVWIFKMSLAAQLHCLTGKLVEYQIRIEVSLLWILPAFFRNGFIYHTCSEGNTKLHFTGRAKHDPQKPTSHREDEVVFTNLRERKLKREKVELEEEPERTFSTHNICVHKSTYQINTCILGMHNLGSD</sequence>
<gene>
    <name evidence="1" type="ORF">L2E82_00396</name>
</gene>
<name>A0ACB9GWG6_CICIN</name>
<protein>
    <submittedName>
        <fullName evidence="1">Uncharacterized protein</fullName>
    </submittedName>
</protein>
<organism evidence="1 2">
    <name type="scientific">Cichorium intybus</name>
    <name type="common">Chicory</name>
    <dbReference type="NCBI Taxonomy" id="13427"/>
    <lineage>
        <taxon>Eukaryota</taxon>
        <taxon>Viridiplantae</taxon>
        <taxon>Streptophyta</taxon>
        <taxon>Embryophyta</taxon>
        <taxon>Tracheophyta</taxon>
        <taxon>Spermatophyta</taxon>
        <taxon>Magnoliopsida</taxon>
        <taxon>eudicotyledons</taxon>
        <taxon>Gunneridae</taxon>
        <taxon>Pentapetalae</taxon>
        <taxon>asterids</taxon>
        <taxon>campanulids</taxon>
        <taxon>Asterales</taxon>
        <taxon>Asteraceae</taxon>
        <taxon>Cichorioideae</taxon>
        <taxon>Cichorieae</taxon>
        <taxon>Cichoriinae</taxon>
        <taxon>Cichorium</taxon>
    </lineage>
</organism>
<dbReference type="Proteomes" id="UP001055811">
    <property type="component" value="Linkage Group LG01"/>
</dbReference>